<evidence type="ECO:0000313" key="3">
    <source>
        <dbReference type="Proteomes" id="UP000276282"/>
    </source>
</evidence>
<protein>
    <submittedName>
        <fullName evidence="2">Uncharacterized protein DUF748</fullName>
    </submittedName>
</protein>
<feature type="transmembrane region" description="Helical" evidence="1">
    <location>
        <begin position="7"/>
        <end position="25"/>
    </location>
</feature>
<dbReference type="AlphaFoldDB" id="A0A495PZG9"/>
<evidence type="ECO:0000256" key="1">
    <source>
        <dbReference type="SAM" id="Phobius"/>
    </source>
</evidence>
<organism evidence="2 3">
    <name type="scientific">Gillisia mitskevichiae</name>
    <dbReference type="NCBI Taxonomy" id="270921"/>
    <lineage>
        <taxon>Bacteria</taxon>
        <taxon>Pseudomonadati</taxon>
        <taxon>Bacteroidota</taxon>
        <taxon>Flavobacteriia</taxon>
        <taxon>Flavobacteriales</taxon>
        <taxon>Flavobacteriaceae</taxon>
        <taxon>Gillisia</taxon>
    </lineage>
</organism>
<sequence>MDKKYKILLYTFIGLFVLFGLVFFANKIVKQKIKTGIEKELTNSNVEYKDITVDILKGSSVVSKPSLKLGRAIISSEELRVIDLDYKEYFSTKKIVFDRIVFNKPEILITPSITPKANKDETSKKDFKEDIKIKHLVIKDGQLKITGNDTLKEGLYVSLRNMDIYDLHITKQSLKNKIPFNFREVSLDSDSLIYSLDAYHDLQVEKLQLDKGLLNISNLKVIPKYSKVEFDKRQRIENDRFELDIPVIKLKDFTWGFNGDKLQLESAETSVENASFNIYRNKLLPDDFSIKPLYSKKLRELETKLKFDKIQISNSNIVYEEKSLEGKPPGKVMFSKMDVTIANISNLNMESQDFPKSTLTAKAKFMGESNLNFNMEFNVKDPEDKFNFSGNLAGISAGAMNSFLKPALNIEVEGEISSMFFNFYGNNDNALGDTRLQYHDFKVEILKKDGVRKNKILSGLANLILKNDVSNKKMDQKNIEATRDKTKSFWNFLWLCIRNGALKSFL</sequence>
<accession>A0A495PZG9</accession>
<keyword evidence="1" id="KW-1133">Transmembrane helix</keyword>
<reference evidence="2 3" key="1">
    <citation type="submission" date="2018-10" db="EMBL/GenBank/DDBJ databases">
        <title>Genomic Encyclopedia of Archaeal and Bacterial Type Strains, Phase II (KMG-II): from individual species to whole genera.</title>
        <authorList>
            <person name="Goeker M."/>
        </authorList>
    </citation>
    <scope>NUCLEOTIDE SEQUENCE [LARGE SCALE GENOMIC DNA]</scope>
    <source>
        <strain evidence="2 3">DSM 19839</strain>
    </source>
</reference>
<evidence type="ECO:0000313" key="2">
    <source>
        <dbReference type="EMBL" id="RKS55925.1"/>
    </source>
</evidence>
<dbReference type="EMBL" id="RBLG01000001">
    <property type="protein sequence ID" value="RKS55925.1"/>
    <property type="molecule type" value="Genomic_DNA"/>
</dbReference>
<name>A0A495PZG9_9FLAO</name>
<keyword evidence="3" id="KW-1185">Reference proteome</keyword>
<keyword evidence="1" id="KW-0472">Membrane</keyword>
<comment type="caution">
    <text evidence="2">The sequence shown here is derived from an EMBL/GenBank/DDBJ whole genome shotgun (WGS) entry which is preliminary data.</text>
</comment>
<dbReference type="RefSeq" id="WP_121344670.1">
    <property type="nucleotide sequence ID" value="NZ_RBLG01000001.1"/>
</dbReference>
<dbReference type="Proteomes" id="UP000276282">
    <property type="component" value="Unassembled WGS sequence"/>
</dbReference>
<proteinExistence type="predicted"/>
<dbReference type="OrthoDB" id="1412480at2"/>
<keyword evidence="1" id="KW-0812">Transmembrane</keyword>
<gene>
    <name evidence="2" type="ORF">BC962_0900</name>
</gene>